<sequence>MYTFLSQEPSSSHSDHELISMNELMTELKQRGISVSRANELEAKLSSYAREGMIPPGKSQYSSKDRGIVDHYPRWVLNFLEKVDTLEKRGMSKDRIISSLLHHEIDEPPDVRLAKIRRNEGSVSGNKMLSQTRGLVRSGIKIGS</sequence>
<gene>
    <name evidence="1" type="ORF">KC571_04035</name>
</gene>
<evidence type="ECO:0000313" key="2">
    <source>
        <dbReference type="Proteomes" id="UP000701698"/>
    </source>
</evidence>
<comment type="caution">
    <text evidence="1">The sequence shown here is derived from an EMBL/GenBank/DDBJ whole genome shotgun (WGS) entry which is preliminary data.</text>
</comment>
<accession>A0A955RPS1</accession>
<reference evidence="1" key="2">
    <citation type="journal article" date="2021" name="Microbiome">
        <title>Successional dynamics and alternative stable states in a saline activated sludge microbial community over 9 years.</title>
        <authorList>
            <person name="Wang Y."/>
            <person name="Ye J."/>
            <person name="Ju F."/>
            <person name="Liu L."/>
            <person name="Boyd J.A."/>
            <person name="Deng Y."/>
            <person name="Parks D.H."/>
            <person name="Jiang X."/>
            <person name="Yin X."/>
            <person name="Woodcroft B.J."/>
            <person name="Tyson G.W."/>
            <person name="Hugenholtz P."/>
            <person name="Polz M.F."/>
            <person name="Zhang T."/>
        </authorList>
    </citation>
    <scope>NUCLEOTIDE SEQUENCE</scope>
    <source>
        <strain evidence="1">HKST-UBA01</strain>
    </source>
</reference>
<dbReference type="AlphaFoldDB" id="A0A955RPS1"/>
<dbReference type="EMBL" id="JAGQKX010000127">
    <property type="protein sequence ID" value="MCA9390549.1"/>
    <property type="molecule type" value="Genomic_DNA"/>
</dbReference>
<evidence type="ECO:0000313" key="1">
    <source>
        <dbReference type="EMBL" id="MCA9390549.1"/>
    </source>
</evidence>
<dbReference type="Proteomes" id="UP000701698">
    <property type="component" value="Unassembled WGS sequence"/>
</dbReference>
<name>A0A955RPS1_UNCKA</name>
<protein>
    <submittedName>
        <fullName evidence="1">Uncharacterized protein</fullName>
    </submittedName>
</protein>
<proteinExistence type="predicted"/>
<reference evidence="1" key="1">
    <citation type="submission" date="2020-04" db="EMBL/GenBank/DDBJ databases">
        <authorList>
            <person name="Zhang T."/>
        </authorList>
    </citation>
    <scope>NUCLEOTIDE SEQUENCE</scope>
    <source>
        <strain evidence="1">HKST-UBA01</strain>
    </source>
</reference>
<organism evidence="1 2">
    <name type="scientific">candidate division WWE3 bacterium</name>
    <dbReference type="NCBI Taxonomy" id="2053526"/>
    <lineage>
        <taxon>Bacteria</taxon>
        <taxon>Katanobacteria</taxon>
    </lineage>
</organism>